<reference evidence="1 2" key="1">
    <citation type="journal article" date="2021" name="Elife">
        <title>Chloroplast acquisition without the gene transfer in kleptoplastic sea slugs, Plakobranchus ocellatus.</title>
        <authorList>
            <person name="Maeda T."/>
            <person name="Takahashi S."/>
            <person name="Yoshida T."/>
            <person name="Shimamura S."/>
            <person name="Takaki Y."/>
            <person name="Nagai Y."/>
            <person name="Toyoda A."/>
            <person name="Suzuki Y."/>
            <person name="Arimoto A."/>
            <person name="Ishii H."/>
            <person name="Satoh N."/>
            <person name="Nishiyama T."/>
            <person name="Hasebe M."/>
            <person name="Maruyama T."/>
            <person name="Minagawa J."/>
            <person name="Obokata J."/>
            <person name="Shigenobu S."/>
        </authorList>
    </citation>
    <scope>NUCLEOTIDE SEQUENCE [LARGE SCALE GENOMIC DNA]</scope>
</reference>
<dbReference type="GO" id="GO:0016874">
    <property type="term" value="F:ligase activity"/>
    <property type="evidence" value="ECO:0007669"/>
    <property type="project" value="UniProtKB-KW"/>
</dbReference>
<protein>
    <submittedName>
        <fullName evidence="1">Long-chain-fatty-acid CoA ligase 5</fullName>
    </submittedName>
</protein>
<keyword evidence="1" id="KW-0436">Ligase</keyword>
<evidence type="ECO:0000313" key="2">
    <source>
        <dbReference type="Proteomes" id="UP000762676"/>
    </source>
</evidence>
<evidence type="ECO:0000313" key="1">
    <source>
        <dbReference type="EMBL" id="GFS14788.1"/>
    </source>
</evidence>
<sequence length="91" mass="10063">MVPVALYETLGLQACKHILNECEIATVICDTSKKVHSVLELKPEVSKLRLIVAMEPVEDNIRSAADSAGLKLVTFEDILVVQQFVCSTRYS</sequence>
<proteinExistence type="predicted"/>
<dbReference type="AlphaFoldDB" id="A0AAV4IYN6"/>
<name>A0AAV4IYN6_9GAST</name>
<dbReference type="Proteomes" id="UP000762676">
    <property type="component" value="Unassembled WGS sequence"/>
</dbReference>
<gene>
    <name evidence="1" type="ORF">ElyMa_003170900</name>
</gene>
<organism evidence="1 2">
    <name type="scientific">Elysia marginata</name>
    <dbReference type="NCBI Taxonomy" id="1093978"/>
    <lineage>
        <taxon>Eukaryota</taxon>
        <taxon>Metazoa</taxon>
        <taxon>Spiralia</taxon>
        <taxon>Lophotrochozoa</taxon>
        <taxon>Mollusca</taxon>
        <taxon>Gastropoda</taxon>
        <taxon>Heterobranchia</taxon>
        <taxon>Euthyneura</taxon>
        <taxon>Panpulmonata</taxon>
        <taxon>Sacoglossa</taxon>
        <taxon>Placobranchoidea</taxon>
        <taxon>Plakobranchidae</taxon>
        <taxon>Elysia</taxon>
    </lineage>
</organism>
<accession>A0AAV4IYN6</accession>
<comment type="caution">
    <text evidence="1">The sequence shown here is derived from an EMBL/GenBank/DDBJ whole genome shotgun (WGS) entry which is preliminary data.</text>
</comment>
<dbReference type="EMBL" id="BMAT01006548">
    <property type="protein sequence ID" value="GFS14788.1"/>
    <property type="molecule type" value="Genomic_DNA"/>
</dbReference>
<keyword evidence="2" id="KW-1185">Reference proteome</keyword>